<reference evidence="2" key="1">
    <citation type="submission" date="2022-11" db="EMBL/GenBank/DDBJ databases">
        <authorList>
            <person name="Kikuchi T."/>
        </authorList>
    </citation>
    <scope>NUCLEOTIDE SEQUENCE</scope>
    <source>
        <strain evidence="2">PS1010</strain>
    </source>
</reference>
<keyword evidence="1" id="KW-1133">Transmembrane helix</keyword>
<comment type="caution">
    <text evidence="2">The sequence shown here is derived from an EMBL/GenBank/DDBJ whole genome shotgun (WGS) entry which is preliminary data.</text>
</comment>
<feature type="transmembrane region" description="Helical" evidence="1">
    <location>
        <begin position="111"/>
        <end position="130"/>
    </location>
</feature>
<evidence type="ECO:0000313" key="3">
    <source>
        <dbReference type="Proteomes" id="UP001152747"/>
    </source>
</evidence>
<name>A0A9P1J2M4_9PELO</name>
<dbReference type="Proteomes" id="UP001152747">
    <property type="component" value="Unassembled WGS sequence"/>
</dbReference>
<gene>
    <name evidence="2" type="ORF">CAMP_LOCUS16520</name>
</gene>
<accession>A0A9P1J2M4</accession>
<proteinExistence type="predicted"/>
<sequence>MSSNISEPEVEAALCLSNERDEQDENDLFLFQQRRLQEWRQVIRLDLSSLHDESQEEIEMEEFLNEEEPRVEEEVIPHGDVAPVREENPAEQEHWIEDMFRDIRNFIQDIPYWKLFLIVALLFAIGIMGLCSSVNKNSQEPTDVPIPKPQAPVQAPATVPVQPINSSPPAQLTGSYNKFAGRELNDIEVTQIERIMNPTKFQDGKMRTEEEHKLAKEKFNKQVADRMKLDEEKRKIKYAKDNTPIVLVDLPSIEGPPTDDRDKESEWCNNTVGPIPDSARPRDSPLPAVQYLSASTPATQQEEVIINAASTTSTRSEAVLDSDSVPQNVTQLEGDAIPKTSTPAVFKAVKDMTAEERMKESASFIFPTLYKKGEPMTEEEIAAEAEEFRLATLEANNLPRRVIMVQPAAE</sequence>
<evidence type="ECO:0000256" key="1">
    <source>
        <dbReference type="SAM" id="Phobius"/>
    </source>
</evidence>
<dbReference type="EMBL" id="CANHGI010000006">
    <property type="protein sequence ID" value="CAI5453883.1"/>
    <property type="molecule type" value="Genomic_DNA"/>
</dbReference>
<keyword evidence="1" id="KW-0472">Membrane</keyword>
<protein>
    <submittedName>
        <fullName evidence="2">Uncharacterized protein</fullName>
    </submittedName>
</protein>
<evidence type="ECO:0000313" key="2">
    <source>
        <dbReference type="EMBL" id="CAI5453883.1"/>
    </source>
</evidence>
<dbReference type="AlphaFoldDB" id="A0A9P1J2M4"/>
<organism evidence="2 3">
    <name type="scientific">Caenorhabditis angaria</name>
    <dbReference type="NCBI Taxonomy" id="860376"/>
    <lineage>
        <taxon>Eukaryota</taxon>
        <taxon>Metazoa</taxon>
        <taxon>Ecdysozoa</taxon>
        <taxon>Nematoda</taxon>
        <taxon>Chromadorea</taxon>
        <taxon>Rhabditida</taxon>
        <taxon>Rhabditina</taxon>
        <taxon>Rhabditomorpha</taxon>
        <taxon>Rhabditoidea</taxon>
        <taxon>Rhabditidae</taxon>
        <taxon>Peloderinae</taxon>
        <taxon>Caenorhabditis</taxon>
    </lineage>
</organism>
<keyword evidence="3" id="KW-1185">Reference proteome</keyword>
<keyword evidence="1" id="KW-0812">Transmembrane</keyword>